<proteinExistence type="predicted"/>
<keyword evidence="3" id="KW-1185">Reference proteome</keyword>
<reference evidence="2" key="1">
    <citation type="submission" date="2021-02" db="EMBL/GenBank/DDBJ databases">
        <authorList>
            <person name="Nowell W R."/>
        </authorList>
    </citation>
    <scope>NUCLEOTIDE SEQUENCE</scope>
</reference>
<comment type="caution">
    <text evidence="2">The sequence shown here is derived from an EMBL/GenBank/DDBJ whole genome shotgun (WGS) entry which is preliminary data.</text>
</comment>
<dbReference type="EMBL" id="CAJNOH010002385">
    <property type="protein sequence ID" value="CAF1290399.1"/>
    <property type="molecule type" value="Genomic_DNA"/>
</dbReference>
<dbReference type="Proteomes" id="UP000663870">
    <property type="component" value="Unassembled WGS sequence"/>
</dbReference>
<protein>
    <submittedName>
        <fullName evidence="2">Uncharacterized protein</fullName>
    </submittedName>
</protein>
<sequence>MSEEQCESIEMDNDPNTCNITFTQKKRRAVGVSPTTKIQDKGISMSNQPKQTDQDIRDKLIVEDLCKFAKDKHQFNIDVPGYRRTSTTSTHEEYKILLSVKNIETFAFLLDEKIWPQELCGLKYKLICPSIPPQLSAIMPDLLLNINF</sequence>
<gene>
    <name evidence="2" type="ORF">JXQ802_LOCUS44832</name>
    <name evidence="1" type="ORF">PYM288_LOCUS29361</name>
</gene>
<evidence type="ECO:0000313" key="3">
    <source>
        <dbReference type="Proteomes" id="UP000663870"/>
    </source>
</evidence>
<evidence type="ECO:0000313" key="2">
    <source>
        <dbReference type="EMBL" id="CAF1566834.1"/>
    </source>
</evidence>
<evidence type="ECO:0000313" key="1">
    <source>
        <dbReference type="EMBL" id="CAF1290399.1"/>
    </source>
</evidence>
<accession>A0A815Y920</accession>
<dbReference type="AlphaFoldDB" id="A0A815Y920"/>
<dbReference type="EMBL" id="CAJNOL010003552">
    <property type="protein sequence ID" value="CAF1566834.1"/>
    <property type="molecule type" value="Genomic_DNA"/>
</dbReference>
<organism evidence="2 3">
    <name type="scientific">Rotaria sordida</name>
    <dbReference type="NCBI Taxonomy" id="392033"/>
    <lineage>
        <taxon>Eukaryota</taxon>
        <taxon>Metazoa</taxon>
        <taxon>Spiralia</taxon>
        <taxon>Gnathifera</taxon>
        <taxon>Rotifera</taxon>
        <taxon>Eurotatoria</taxon>
        <taxon>Bdelloidea</taxon>
        <taxon>Philodinida</taxon>
        <taxon>Philodinidae</taxon>
        <taxon>Rotaria</taxon>
    </lineage>
</organism>
<dbReference type="Proteomes" id="UP000663854">
    <property type="component" value="Unassembled WGS sequence"/>
</dbReference>
<name>A0A815Y920_9BILA</name>